<dbReference type="AlphaFoldDB" id="A0AAN9EBC0"/>
<dbReference type="PANTHER" id="PTHR45644">
    <property type="entry name" value="AAA ATPASE, PUTATIVE (AFU_ORTHOLOGUE AFUA_2G12920)-RELATED-RELATED"/>
    <property type="match status" value="1"/>
</dbReference>
<evidence type="ECO:0000259" key="4">
    <source>
        <dbReference type="Pfam" id="PF17862"/>
    </source>
</evidence>
<dbReference type="InterPro" id="IPR027417">
    <property type="entry name" value="P-loop_NTPase"/>
</dbReference>
<dbReference type="InterPro" id="IPR051701">
    <property type="entry name" value="Mito_OM_Translocase_MSP1"/>
</dbReference>
<keyword evidence="2" id="KW-0067">ATP-binding</keyword>
<feature type="compositionally biased region" description="Basic and acidic residues" evidence="3">
    <location>
        <begin position="103"/>
        <end position="115"/>
    </location>
</feature>
<feature type="region of interest" description="Disordered" evidence="3">
    <location>
        <begin position="103"/>
        <end position="131"/>
    </location>
</feature>
<feature type="domain" description="AAA ATPase AAA+ lid" evidence="4">
    <location>
        <begin position="65"/>
        <end position="109"/>
    </location>
</feature>
<sequence length="204" mass="22963">MEPDITVVSSSNLLSSFESIDFSDSVDFCSSTKGSPFLLIMVGLPSVENREMILKTLLAKEKHENLDFKELATMTEGYSGSDLKNLCITAAYRPVRELIQQERRKDMEKKKKEAEGQGSEDASGNEEDKDEREIILRALNMEDMRQAKSQVAASFASEGAVMGELKQWNDLYGERGSRKKQQLTECGNLIFILDLSAFIQKDIF</sequence>
<dbReference type="EMBL" id="JAYWIO010000007">
    <property type="protein sequence ID" value="KAK7252386.1"/>
    <property type="molecule type" value="Genomic_DNA"/>
</dbReference>
<proteinExistence type="predicted"/>
<evidence type="ECO:0000256" key="1">
    <source>
        <dbReference type="ARBA" id="ARBA00022741"/>
    </source>
</evidence>
<dbReference type="InterPro" id="IPR041569">
    <property type="entry name" value="AAA_lid_3"/>
</dbReference>
<evidence type="ECO:0000313" key="5">
    <source>
        <dbReference type="EMBL" id="KAK7252386.1"/>
    </source>
</evidence>
<keyword evidence="6" id="KW-1185">Reference proteome</keyword>
<organism evidence="5 6">
    <name type="scientific">Crotalaria pallida</name>
    <name type="common">Smooth rattlebox</name>
    <name type="synonym">Crotalaria striata</name>
    <dbReference type="NCBI Taxonomy" id="3830"/>
    <lineage>
        <taxon>Eukaryota</taxon>
        <taxon>Viridiplantae</taxon>
        <taxon>Streptophyta</taxon>
        <taxon>Embryophyta</taxon>
        <taxon>Tracheophyta</taxon>
        <taxon>Spermatophyta</taxon>
        <taxon>Magnoliopsida</taxon>
        <taxon>eudicotyledons</taxon>
        <taxon>Gunneridae</taxon>
        <taxon>Pentapetalae</taxon>
        <taxon>rosids</taxon>
        <taxon>fabids</taxon>
        <taxon>Fabales</taxon>
        <taxon>Fabaceae</taxon>
        <taxon>Papilionoideae</taxon>
        <taxon>50 kb inversion clade</taxon>
        <taxon>genistoids sensu lato</taxon>
        <taxon>core genistoids</taxon>
        <taxon>Crotalarieae</taxon>
        <taxon>Crotalaria</taxon>
    </lineage>
</organism>
<evidence type="ECO:0000313" key="6">
    <source>
        <dbReference type="Proteomes" id="UP001372338"/>
    </source>
</evidence>
<protein>
    <recommendedName>
        <fullName evidence="4">AAA ATPase AAA+ lid domain-containing protein</fullName>
    </recommendedName>
</protein>
<dbReference type="Pfam" id="PF17862">
    <property type="entry name" value="AAA_lid_3"/>
    <property type="match status" value="1"/>
</dbReference>
<comment type="caution">
    <text evidence="5">The sequence shown here is derived from an EMBL/GenBank/DDBJ whole genome shotgun (WGS) entry which is preliminary data.</text>
</comment>
<reference evidence="5 6" key="1">
    <citation type="submission" date="2024-01" db="EMBL/GenBank/DDBJ databases">
        <title>The genomes of 5 underutilized Papilionoideae crops provide insights into root nodulation and disease resistanc.</title>
        <authorList>
            <person name="Yuan L."/>
        </authorList>
    </citation>
    <scope>NUCLEOTIDE SEQUENCE [LARGE SCALE GENOMIC DNA]</scope>
    <source>
        <strain evidence="5">ZHUSHIDOU_FW_LH</strain>
        <tissue evidence="5">Leaf</tissue>
    </source>
</reference>
<evidence type="ECO:0000256" key="3">
    <source>
        <dbReference type="SAM" id="MobiDB-lite"/>
    </source>
</evidence>
<evidence type="ECO:0000256" key="2">
    <source>
        <dbReference type="ARBA" id="ARBA00022840"/>
    </source>
</evidence>
<dbReference type="Gene3D" id="1.10.8.60">
    <property type="match status" value="1"/>
</dbReference>
<accession>A0AAN9EBC0</accession>
<dbReference type="PANTHER" id="PTHR45644:SF83">
    <property type="entry name" value="P-LOOP CONTAINING NUCLEOSIDE TRIPHOSPHATE HYDROLASES SUPERFAMILY PROTEIN"/>
    <property type="match status" value="1"/>
</dbReference>
<dbReference type="GO" id="GO:0005741">
    <property type="term" value="C:mitochondrial outer membrane"/>
    <property type="evidence" value="ECO:0007669"/>
    <property type="project" value="TreeGrafter"/>
</dbReference>
<dbReference type="SUPFAM" id="SSF52540">
    <property type="entry name" value="P-loop containing nucleoside triphosphate hydrolases"/>
    <property type="match status" value="1"/>
</dbReference>
<dbReference type="Proteomes" id="UP001372338">
    <property type="component" value="Unassembled WGS sequence"/>
</dbReference>
<name>A0AAN9EBC0_CROPI</name>
<keyword evidence="1" id="KW-0547">Nucleotide-binding</keyword>
<gene>
    <name evidence="5" type="ORF">RIF29_36288</name>
</gene>
<dbReference type="GO" id="GO:0005524">
    <property type="term" value="F:ATP binding"/>
    <property type="evidence" value="ECO:0007669"/>
    <property type="project" value="UniProtKB-KW"/>
</dbReference>